<feature type="transmembrane region" description="Helical" evidence="1">
    <location>
        <begin position="21"/>
        <end position="42"/>
    </location>
</feature>
<keyword evidence="3" id="KW-1185">Reference proteome</keyword>
<dbReference type="EMBL" id="JACVXB010000003">
    <property type="protein sequence ID" value="MBD0832416.1"/>
    <property type="molecule type" value="Genomic_DNA"/>
</dbReference>
<evidence type="ECO:0000256" key="1">
    <source>
        <dbReference type="SAM" id="Phobius"/>
    </source>
</evidence>
<name>A0A8J6QAY6_9FLAO</name>
<dbReference type="Pfam" id="PF19578">
    <property type="entry name" value="DUF6090"/>
    <property type="match status" value="1"/>
</dbReference>
<sequence length="232" mass="27020">MIKFFKNFRKTLINEGKTTKYFKYAIGEIVLVVIGILIALQINNWNENRLTKIVKSNYLKQIKAELILDVTNFKKDIRSIKTYTEYLNKVSEGNYNNIDLSLLLNYLCRNLEPGNCGISFNKMLESNTFEEIDGETIKEKLQTYYLTNCAEYNNLTAFHSKFISENIEGPLLLILNHKKGFLVDPKEVIEQLEVGKLKSMINWQISYLNYYIPSINKNISLAEELIQLINHD</sequence>
<dbReference type="Proteomes" id="UP000600588">
    <property type="component" value="Unassembled WGS sequence"/>
</dbReference>
<proteinExistence type="predicted"/>
<gene>
    <name evidence="2" type="ORF">ICJ83_09750</name>
</gene>
<dbReference type="AlphaFoldDB" id="A0A8J6QAY6"/>
<protein>
    <submittedName>
        <fullName evidence="2">Uncharacterized protein</fullName>
    </submittedName>
</protein>
<comment type="caution">
    <text evidence="2">The sequence shown here is derived from an EMBL/GenBank/DDBJ whole genome shotgun (WGS) entry which is preliminary data.</text>
</comment>
<keyword evidence="1" id="KW-0812">Transmembrane</keyword>
<evidence type="ECO:0000313" key="2">
    <source>
        <dbReference type="EMBL" id="MBD0832416.1"/>
    </source>
</evidence>
<keyword evidence="1" id="KW-0472">Membrane</keyword>
<evidence type="ECO:0000313" key="3">
    <source>
        <dbReference type="Proteomes" id="UP000600588"/>
    </source>
</evidence>
<keyword evidence="1" id="KW-1133">Transmembrane helix</keyword>
<accession>A0A8J6QAY6</accession>
<organism evidence="2 3">
    <name type="scientific">Aestuariibaculum sediminum</name>
    <dbReference type="NCBI Taxonomy" id="2770637"/>
    <lineage>
        <taxon>Bacteria</taxon>
        <taxon>Pseudomonadati</taxon>
        <taxon>Bacteroidota</taxon>
        <taxon>Flavobacteriia</taxon>
        <taxon>Flavobacteriales</taxon>
        <taxon>Flavobacteriaceae</taxon>
    </lineage>
</organism>
<reference evidence="2 3" key="1">
    <citation type="submission" date="2020-09" db="EMBL/GenBank/DDBJ databases">
        <title>TT11 complete genome.</title>
        <authorList>
            <person name="Wu Z."/>
        </authorList>
    </citation>
    <scope>NUCLEOTIDE SEQUENCE [LARGE SCALE GENOMIC DNA]</scope>
    <source>
        <strain evidence="2 3">TT11</strain>
    </source>
</reference>
<dbReference type="RefSeq" id="WP_188230305.1">
    <property type="nucleotide sequence ID" value="NZ_JACVXB010000003.1"/>
</dbReference>
<dbReference type="InterPro" id="IPR045749">
    <property type="entry name" value="DUF6090"/>
</dbReference>